<dbReference type="InterPro" id="IPR021124">
    <property type="entry name" value="CRISPR-assoc_prot_Cas5"/>
</dbReference>
<organism evidence="2 3">
    <name type="scientific">Halorubrum laminariae</name>
    <dbReference type="NCBI Taxonomy" id="1433523"/>
    <lineage>
        <taxon>Archaea</taxon>
        <taxon>Methanobacteriati</taxon>
        <taxon>Methanobacteriota</taxon>
        <taxon>Stenosarchaea group</taxon>
        <taxon>Halobacteria</taxon>
        <taxon>Halobacteriales</taxon>
        <taxon>Haloferacaceae</taxon>
        <taxon>Halorubrum</taxon>
    </lineage>
</organism>
<protein>
    <submittedName>
        <fullName evidence="2">Type I-B CRISPR-associated protein Cas5b</fullName>
    </submittedName>
</protein>
<sequence>MGDTDTTDSQPVGKSCLSFTVQAEWGHFRRVEGNIVKQSYRLMPRTTVAGMLAAVLGIERNEYYDLFGEDTSAIAIEPCGELRTMNIPINTLSTAKANIEMHPSHGHARIGLPDPTDLRQQHNYEMLVDPEYRIDCWIDDDKTYSELHHRLSEGKSYYPPSLGLSECLASISYNGEYIIEETATPDPEVDSAVVETVDDIVLEPETLVRTERSPGFMRADGKGRITTGFISYGYSPHGESLTVRDGDACIVDDRTVMFS</sequence>
<keyword evidence="1" id="KW-0051">Antiviral defense</keyword>
<dbReference type="InterPro" id="IPR013421">
    <property type="entry name" value="CRISPR-assoc_prot_Cas5_HALMA"/>
</dbReference>
<evidence type="ECO:0000313" key="3">
    <source>
        <dbReference type="Proteomes" id="UP001597185"/>
    </source>
</evidence>
<dbReference type="Pfam" id="PF09704">
    <property type="entry name" value="Cas_Cas5d"/>
    <property type="match status" value="1"/>
</dbReference>
<dbReference type="Gene3D" id="3.30.70.2660">
    <property type="match status" value="1"/>
</dbReference>
<dbReference type="InterPro" id="IPR013422">
    <property type="entry name" value="CRISPR-assoc_prot_Cas5_N"/>
</dbReference>
<dbReference type="Proteomes" id="UP001597185">
    <property type="component" value="Unassembled WGS sequence"/>
</dbReference>
<evidence type="ECO:0000313" key="2">
    <source>
        <dbReference type="EMBL" id="MFD1571486.1"/>
    </source>
</evidence>
<keyword evidence="3" id="KW-1185">Reference proteome</keyword>
<accession>A0ABD6C292</accession>
<proteinExistence type="predicted"/>
<comment type="caution">
    <text evidence="2">The sequence shown here is derived from an EMBL/GenBank/DDBJ whole genome shotgun (WGS) entry which is preliminary data.</text>
</comment>
<gene>
    <name evidence="2" type="primary">cas5b</name>
    <name evidence="2" type="ORF">ACFR9T_12980</name>
</gene>
<dbReference type="NCBIfam" id="TIGR02593">
    <property type="entry name" value="CRISPR_cas5"/>
    <property type="match status" value="1"/>
</dbReference>
<dbReference type="GO" id="GO:0051607">
    <property type="term" value="P:defense response to virus"/>
    <property type="evidence" value="ECO:0007669"/>
    <property type="project" value="UniProtKB-KW"/>
</dbReference>
<reference evidence="2 3" key="1">
    <citation type="journal article" date="2019" name="Int. J. Syst. Evol. Microbiol.">
        <title>The Global Catalogue of Microorganisms (GCM) 10K type strain sequencing project: providing services to taxonomists for standard genome sequencing and annotation.</title>
        <authorList>
            <consortium name="The Broad Institute Genomics Platform"/>
            <consortium name="The Broad Institute Genome Sequencing Center for Infectious Disease"/>
            <person name="Wu L."/>
            <person name="Ma J."/>
        </authorList>
    </citation>
    <scope>NUCLEOTIDE SEQUENCE [LARGE SCALE GENOMIC DNA]</scope>
    <source>
        <strain evidence="2 3">CGMCC 1.12689</strain>
    </source>
</reference>
<dbReference type="EMBL" id="JBHUDB010000011">
    <property type="protein sequence ID" value="MFD1571486.1"/>
    <property type="molecule type" value="Genomic_DNA"/>
</dbReference>
<name>A0ABD6C292_9EURY</name>
<dbReference type="AlphaFoldDB" id="A0ABD6C292"/>
<evidence type="ECO:0000256" key="1">
    <source>
        <dbReference type="ARBA" id="ARBA00023118"/>
    </source>
</evidence>
<dbReference type="NCBIfam" id="TIGR02592">
    <property type="entry name" value="cas_Cas5h"/>
    <property type="match status" value="1"/>
</dbReference>
<dbReference type="RefSeq" id="WP_256417735.1">
    <property type="nucleotide sequence ID" value="NZ_JANHDL010000003.1"/>
</dbReference>